<feature type="region of interest" description="Disordered" evidence="1">
    <location>
        <begin position="73"/>
        <end position="167"/>
    </location>
</feature>
<dbReference type="RefSeq" id="XP_007412364.1">
    <property type="nucleotide sequence ID" value="XM_007412302.1"/>
</dbReference>
<organism evidence="3">
    <name type="scientific">Melampsora larici-populina (strain 98AG31 / pathotype 3-4-7)</name>
    <name type="common">Poplar leaf rust fungus</name>
    <dbReference type="NCBI Taxonomy" id="747676"/>
    <lineage>
        <taxon>Eukaryota</taxon>
        <taxon>Fungi</taxon>
        <taxon>Dikarya</taxon>
        <taxon>Basidiomycota</taxon>
        <taxon>Pucciniomycotina</taxon>
        <taxon>Pucciniomycetes</taxon>
        <taxon>Pucciniales</taxon>
        <taxon>Melampsoraceae</taxon>
        <taxon>Melampsora</taxon>
    </lineage>
</organism>
<dbReference type="HOGENOM" id="CLU_1337775_0_0_1"/>
<feature type="compositionally biased region" description="Basic and acidic residues" evidence="1">
    <location>
        <begin position="124"/>
        <end position="133"/>
    </location>
</feature>
<dbReference type="VEuPathDB" id="FungiDB:MELLADRAFT_89435"/>
<dbReference type="EMBL" id="GL883119">
    <property type="protein sequence ID" value="EGG04235.1"/>
    <property type="molecule type" value="Genomic_DNA"/>
</dbReference>
<gene>
    <name evidence="2" type="ORF">MELLADRAFT_89435</name>
</gene>
<evidence type="ECO:0000313" key="2">
    <source>
        <dbReference type="EMBL" id="EGG04235.1"/>
    </source>
</evidence>
<dbReference type="GeneID" id="18935189"/>
<dbReference type="AlphaFoldDB" id="F4RTB6"/>
<reference evidence="3" key="1">
    <citation type="journal article" date="2011" name="Proc. Natl. Acad. Sci. U.S.A.">
        <title>Obligate biotrophy features unraveled by the genomic analysis of rust fungi.</title>
        <authorList>
            <person name="Duplessis S."/>
            <person name="Cuomo C.A."/>
            <person name="Lin Y.-C."/>
            <person name="Aerts A."/>
            <person name="Tisserant E."/>
            <person name="Veneault-Fourrey C."/>
            <person name="Joly D.L."/>
            <person name="Hacquard S."/>
            <person name="Amselem J."/>
            <person name="Cantarel B.L."/>
            <person name="Chiu R."/>
            <person name="Coutinho P.M."/>
            <person name="Feau N."/>
            <person name="Field M."/>
            <person name="Frey P."/>
            <person name="Gelhaye E."/>
            <person name="Goldberg J."/>
            <person name="Grabherr M.G."/>
            <person name="Kodira C.D."/>
            <person name="Kohler A."/>
            <person name="Kuees U."/>
            <person name="Lindquist E.A."/>
            <person name="Lucas S.M."/>
            <person name="Mago R."/>
            <person name="Mauceli E."/>
            <person name="Morin E."/>
            <person name="Murat C."/>
            <person name="Pangilinan J.L."/>
            <person name="Park R."/>
            <person name="Pearson M."/>
            <person name="Quesneville H."/>
            <person name="Rouhier N."/>
            <person name="Sakthikumar S."/>
            <person name="Salamov A.A."/>
            <person name="Schmutz J."/>
            <person name="Selles B."/>
            <person name="Shapiro H."/>
            <person name="Tanguay P."/>
            <person name="Tuskan G.A."/>
            <person name="Henrissat B."/>
            <person name="Van de Peer Y."/>
            <person name="Rouze P."/>
            <person name="Ellis J.G."/>
            <person name="Dodds P.N."/>
            <person name="Schein J.E."/>
            <person name="Zhong S."/>
            <person name="Hamelin R.C."/>
            <person name="Grigoriev I.V."/>
            <person name="Szabo L.J."/>
            <person name="Martin F."/>
        </authorList>
    </citation>
    <scope>NUCLEOTIDE SEQUENCE [LARGE SCALE GENOMIC DNA]</scope>
    <source>
        <strain evidence="3">98AG31 / pathotype 3-4-7</strain>
    </source>
</reference>
<name>F4RTB6_MELLP</name>
<sequence>MELDCSAIGSATYYYLRERHHGSHDQSYLQPTSSILSKGKTFCKFCNKAGHDLETCLTAKHILDQAKGDFIEKNRNKSSSSSQYSRSTAAAPLKNKGKQLQMASLGGSKNDWDQTFNSSKIKSTKSESKEKRPAQLGKSSQDNWYQTSSTSKTSSEIQNPCPASHGVYSKRNPFKSYKYKSFVMLFQKEVVKNYYHHTLNVSYRH</sequence>
<feature type="compositionally biased region" description="Low complexity" evidence="1">
    <location>
        <begin position="78"/>
        <end position="87"/>
    </location>
</feature>
<proteinExistence type="predicted"/>
<protein>
    <submittedName>
        <fullName evidence="2">Uncharacterized protein</fullName>
    </submittedName>
</protein>
<keyword evidence="3" id="KW-1185">Reference proteome</keyword>
<evidence type="ECO:0000256" key="1">
    <source>
        <dbReference type="SAM" id="MobiDB-lite"/>
    </source>
</evidence>
<dbReference type="InParanoid" id="F4RTB6"/>
<evidence type="ECO:0000313" key="3">
    <source>
        <dbReference type="Proteomes" id="UP000001072"/>
    </source>
</evidence>
<feature type="compositionally biased region" description="Polar residues" evidence="1">
    <location>
        <begin position="137"/>
        <end position="158"/>
    </location>
</feature>
<accession>F4RTB6</accession>
<dbReference type="Proteomes" id="UP000001072">
    <property type="component" value="Unassembled WGS sequence"/>
</dbReference>
<dbReference type="KEGG" id="mlr:MELLADRAFT_89435"/>